<reference evidence="2 3" key="1">
    <citation type="submission" date="2015-03" db="EMBL/GenBank/DDBJ databases">
        <authorList>
            <consortium name="Pathogen Informatics"/>
            <person name="Murphy D."/>
        </authorList>
    </citation>
    <scope>NUCLEOTIDE SEQUENCE [LARGE SCALE GENOMIC DNA]</scope>
    <source>
        <strain evidence="2 3">PAP036</strain>
    </source>
</reference>
<proteinExistence type="predicted"/>
<comment type="caution">
    <text evidence="2">The sequence shown here is derived from an EMBL/GenBank/DDBJ whole genome shotgun (WGS) entry which is preliminary data.</text>
</comment>
<feature type="domain" description="Helix-turn-helix" evidence="1">
    <location>
        <begin position="26"/>
        <end position="60"/>
    </location>
</feature>
<evidence type="ECO:0000259" key="1">
    <source>
        <dbReference type="Pfam" id="PF12728"/>
    </source>
</evidence>
<dbReference type="EMBL" id="CSUW01000001">
    <property type="protein sequence ID" value="CPT03717.1"/>
    <property type="molecule type" value="Genomic_DNA"/>
</dbReference>
<dbReference type="Pfam" id="PF12728">
    <property type="entry name" value="HTH_17"/>
    <property type="match status" value="1"/>
</dbReference>
<organism evidence="2 3">
    <name type="scientific">Mycobacteroides abscessus</name>
    <dbReference type="NCBI Taxonomy" id="36809"/>
    <lineage>
        <taxon>Bacteria</taxon>
        <taxon>Bacillati</taxon>
        <taxon>Actinomycetota</taxon>
        <taxon>Actinomycetes</taxon>
        <taxon>Mycobacteriales</taxon>
        <taxon>Mycobacteriaceae</taxon>
        <taxon>Mycobacteroides</taxon>
    </lineage>
</organism>
<name>A0AB33T2I2_9MYCO</name>
<dbReference type="RefSeq" id="WP_052537977.1">
    <property type="nucleotide sequence ID" value="NZ_CP016192.1"/>
</dbReference>
<evidence type="ECO:0000313" key="3">
    <source>
        <dbReference type="Proteomes" id="UP000038487"/>
    </source>
</evidence>
<evidence type="ECO:0000313" key="2">
    <source>
        <dbReference type="EMBL" id="CPT03717.1"/>
    </source>
</evidence>
<dbReference type="Proteomes" id="UP000038487">
    <property type="component" value="Unassembled WGS sequence"/>
</dbReference>
<sequence>MTETLEIADPLRTRPTVGRQLGNTAGAVQRLIDAGLLYPAYRIGGRVMIPQSAVDDYLERVRIDPHRASA</sequence>
<protein>
    <recommendedName>
        <fullName evidence="1">Helix-turn-helix domain-containing protein</fullName>
    </recommendedName>
</protein>
<accession>A0AB33T2I2</accession>
<dbReference type="AlphaFoldDB" id="A0AB33T2I2"/>
<gene>
    <name evidence="2" type="ORF">ERS075527_00607</name>
</gene>
<dbReference type="InterPro" id="IPR041657">
    <property type="entry name" value="HTH_17"/>
</dbReference>